<dbReference type="RefSeq" id="XP_018040959.1">
    <property type="nucleotide sequence ID" value="XM_018183898.1"/>
</dbReference>
<keyword evidence="2" id="KW-1185">Reference proteome</keyword>
<protein>
    <submittedName>
        <fullName evidence="1">Uncharacterized protein</fullName>
    </submittedName>
</protein>
<dbReference type="EMBL" id="KV441549">
    <property type="protein sequence ID" value="OAG10594.1"/>
    <property type="molecule type" value="Genomic_DNA"/>
</dbReference>
<dbReference type="AlphaFoldDB" id="A0A177CSS9"/>
<dbReference type="GeneID" id="28767384"/>
<evidence type="ECO:0000313" key="1">
    <source>
        <dbReference type="EMBL" id="OAG10594.1"/>
    </source>
</evidence>
<organism evidence="1 2">
    <name type="scientific">Paraphaeosphaeria sporulosa</name>
    <dbReference type="NCBI Taxonomy" id="1460663"/>
    <lineage>
        <taxon>Eukaryota</taxon>
        <taxon>Fungi</taxon>
        <taxon>Dikarya</taxon>
        <taxon>Ascomycota</taxon>
        <taxon>Pezizomycotina</taxon>
        <taxon>Dothideomycetes</taxon>
        <taxon>Pleosporomycetidae</taxon>
        <taxon>Pleosporales</taxon>
        <taxon>Massarineae</taxon>
        <taxon>Didymosphaeriaceae</taxon>
        <taxon>Paraphaeosphaeria</taxon>
    </lineage>
</organism>
<evidence type="ECO:0000313" key="2">
    <source>
        <dbReference type="Proteomes" id="UP000077069"/>
    </source>
</evidence>
<dbReference type="OrthoDB" id="3774289at2759"/>
<proteinExistence type="predicted"/>
<gene>
    <name evidence="1" type="ORF">CC84DRAFT_1237448</name>
</gene>
<dbReference type="Proteomes" id="UP000077069">
    <property type="component" value="Unassembled WGS sequence"/>
</dbReference>
<dbReference type="InParanoid" id="A0A177CSS9"/>
<reference evidence="1 2" key="1">
    <citation type="submission" date="2016-05" db="EMBL/GenBank/DDBJ databases">
        <title>Comparative analysis of secretome profiles of manganese(II)-oxidizing ascomycete fungi.</title>
        <authorList>
            <consortium name="DOE Joint Genome Institute"/>
            <person name="Zeiner C.A."/>
            <person name="Purvine S.O."/>
            <person name="Zink E.M."/>
            <person name="Wu S."/>
            <person name="Pasa-Tolic L."/>
            <person name="Chaput D.L."/>
            <person name="Haridas S."/>
            <person name="Grigoriev I.V."/>
            <person name="Santelli C.M."/>
            <person name="Hansel C.M."/>
        </authorList>
    </citation>
    <scope>NUCLEOTIDE SEQUENCE [LARGE SCALE GENOMIC DNA]</scope>
    <source>
        <strain evidence="1 2">AP3s5-JAC2a</strain>
    </source>
</reference>
<sequence length="360" mass="39449">MGRISNPKHSNGPNLAMDSFQLARNASLAIRVALGSDWNSPGGALSTVADKYILKRLDKAISSADDEQPDWEAYILIPLFNSCLSTYTAIDIDSKFVTQTVAVILLAYDIIRQRNAVPTQTDYNFIESTLDKFLTPESLVIIREVVEAESERYSGLNIDFGKVNGLFVLEALLKEAIHRAENNGIVPEGATVKLMADSVKTQVPTASADEGFSSTPGLQTTTKRDVHLQYYLKSGYALEVDSVTSIDLHNEALVLETSDGLHVSIEEGVIVSEVEGKSRTVDIRAPQADGFELSATVVIPPDNSYIIEDVTSVERIDKMADWAVFETLKATIWVGNGAYMYERDGETVKVKNLFNICSTA</sequence>
<accession>A0A177CSS9</accession>
<name>A0A177CSS9_9PLEO</name>
<dbReference type="STRING" id="1460663.A0A177CSS9"/>